<dbReference type="InterPro" id="IPR013618">
    <property type="entry name" value="TMTC_DUF1736"/>
</dbReference>
<evidence type="ECO:0000256" key="5">
    <source>
        <dbReference type="ARBA" id="ARBA00007882"/>
    </source>
</evidence>
<feature type="repeat" description="TPR" evidence="16">
    <location>
        <begin position="416"/>
        <end position="449"/>
    </location>
</feature>
<dbReference type="InterPro" id="IPR052346">
    <property type="entry name" value="O-mannosyl-transferase_TMTC"/>
</dbReference>
<evidence type="ECO:0000313" key="21">
    <source>
        <dbReference type="WBParaSite" id="TCLT_0000063401-mRNA-1"/>
    </source>
</evidence>
<keyword evidence="7" id="KW-0808">Transferase</keyword>
<proteinExistence type="inferred from homology"/>
<dbReference type="Gene3D" id="1.25.40.10">
    <property type="entry name" value="Tetratricopeptide repeat domain"/>
    <property type="match status" value="3"/>
</dbReference>
<dbReference type="Pfam" id="PF13374">
    <property type="entry name" value="TPR_10"/>
    <property type="match status" value="1"/>
</dbReference>
<keyword evidence="13 17" id="KW-0472">Membrane</keyword>
<gene>
    <name evidence="19" type="ORF">TCLT_LOCUS635</name>
</gene>
<dbReference type="GO" id="GO:0030968">
    <property type="term" value="P:endoplasmic reticulum unfolded protein response"/>
    <property type="evidence" value="ECO:0007669"/>
    <property type="project" value="TreeGrafter"/>
</dbReference>
<dbReference type="UniPathway" id="UPA00378"/>
<dbReference type="SMART" id="SM00028">
    <property type="entry name" value="TPR"/>
    <property type="match status" value="6"/>
</dbReference>
<dbReference type="STRING" id="103827.A0A0N5CKM9"/>
<evidence type="ECO:0000256" key="15">
    <source>
        <dbReference type="ARBA" id="ARBA00045102"/>
    </source>
</evidence>
<feature type="transmembrane region" description="Helical" evidence="17">
    <location>
        <begin position="285"/>
        <end position="304"/>
    </location>
</feature>
<evidence type="ECO:0000256" key="14">
    <source>
        <dbReference type="ARBA" id="ARBA00045085"/>
    </source>
</evidence>
<dbReference type="AlphaFoldDB" id="A0A0N5CKM9"/>
<dbReference type="PANTHER" id="PTHR44227">
    <property type="match status" value="1"/>
</dbReference>
<comment type="catalytic activity">
    <reaction evidence="14">
        <text>a di-trans,poly-cis-dolichyl beta-D-mannosyl phosphate + L-threonyl-[protein] = 3-O-(alpha-D-mannosyl)-L-threonyl-[protein] + a di-trans,poly-cis-dolichyl phosphate + H(+)</text>
        <dbReference type="Rhea" id="RHEA:53396"/>
        <dbReference type="Rhea" id="RHEA-COMP:11060"/>
        <dbReference type="Rhea" id="RHEA-COMP:13547"/>
        <dbReference type="Rhea" id="RHEA-COMP:19498"/>
        <dbReference type="Rhea" id="RHEA-COMP:19501"/>
        <dbReference type="ChEBI" id="CHEBI:15378"/>
        <dbReference type="ChEBI" id="CHEBI:30013"/>
        <dbReference type="ChEBI" id="CHEBI:57683"/>
        <dbReference type="ChEBI" id="CHEBI:58211"/>
        <dbReference type="ChEBI" id="CHEBI:137323"/>
        <dbReference type="EC" id="2.4.1.109"/>
    </reaction>
</comment>
<evidence type="ECO:0000256" key="12">
    <source>
        <dbReference type="ARBA" id="ARBA00022989"/>
    </source>
</evidence>
<dbReference type="GO" id="GO:0005783">
    <property type="term" value="C:endoplasmic reticulum"/>
    <property type="evidence" value="ECO:0007669"/>
    <property type="project" value="UniProtKB-SubCell"/>
</dbReference>
<keyword evidence="11" id="KW-0256">Endoplasmic reticulum</keyword>
<comment type="subcellular location">
    <subcellularLocation>
        <location evidence="3">Endoplasmic reticulum</location>
    </subcellularLocation>
    <subcellularLocation>
        <location evidence="2">Membrane</location>
        <topology evidence="2">Multi-pass membrane protein</topology>
    </subcellularLocation>
</comment>
<sequence>MNQFDCTSNWPDVLGFLNEKRFNYLLSGFDTTSYHIVNILLHATVCIVLNKVFLNLLTIFHAQFPNKIAFRASFFFAIHPIHSEAVASIVGRAELLMALFTLLAFYLYTKSWLKSHFSVLSKTIILLSSIAALFSKEQGIAILPICAIFELFATKITPYSLLTLRGKKLLQNTNKNFINQNAKTLSVHNSIEMKFYYDCVHRIAVCIFICVILLVIRFSINGFQTPQFSSNDNFIANNPSFFFRVMNRCYIYGLYIWLLLYPAQLCFDYSMGCITSIQSIADPRFIISAICFLGLIIYIIDLLVNRYSMDEYRLELFSVIFYMLTFLPASDIFVTVGFVLAERVLYLPSAAFCLTIVILYERIESLLLAKKVKNIIKSSIKVIAVLLFARSYQRSLDWKNELDLYSSGLTVCPNNAKIHYNIAKIMADNGDTDRATLNYANAIKLNPTYEHAMNNLANIHLKQGRASEAEQLLSRALKIKPKFPTAWMNLGLAHLAQKRYQDAQKSFEKALSLRFPYPDCLYNMGILYFEQNHKLYAKQLVNPSHKQAWLNLLLLLDETNNCIEVINLTNKVLNYHSQEASIISQLGICYGKLEKYSKAEKFLLLAVELQPTNIVYWKNIGILYQRWGKPEKAKFAYWKAFQLQMLFRSIK</sequence>
<dbReference type="PROSITE" id="PS50005">
    <property type="entry name" value="TPR"/>
    <property type="match status" value="4"/>
</dbReference>
<evidence type="ECO:0000256" key="2">
    <source>
        <dbReference type="ARBA" id="ARBA00004141"/>
    </source>
</evidence>
<comment type="catalytic activity">
    <reaction evidence="15">
        <text>a di-trans,poly-cis-dolichyl beta-D-mannosyl phosphate + L-seryl-[protein] = 3-O-(alpha-D-mannosyl)-L-seryl-[protein] + a di-trans,poly-cis-dolichyl phosphate + H(+)</text>
        <dbReference type="Rhea" id="RHEA:17377"/>
        <dbReference type="Rhea" id="RHEA-COMP:9863"/>
        <dbReference type="Rhea" id="RHEA-COMP:13546"/>
        <dbReference type="Rhea" id="RHEA-COMP:19498"/>
        <dbReference type="Rhea" id="RHEA-COMP:19501"/>
        <dbReference type="ChEBI" id="CHEBI:15378"/>
        <dbReference type="ChEBI" id="CHEBI:29999"/>
        <dbReference type="ChEBI" id="CHEBI:57683"/>
        <dbReference type="ChEBI" id="CHEBI:58211"/>
        <dbReference type="ChEBI" id="CHEBI:137321"/>
        <dbReference type="EC" id="2.4.1.109"/>
    </reaction>
</comment>
<reference evidence="19 20" key="2">
    <citation type="submission" date="2018-11" db="EMBL/GenBank/DDBJ databases">
        <authorList>
            <consortium name="Pathogen Informatics"/>
        </authorList>
    </citation>
    <scope>NUCLEOTIDE SEQUENCE [LARGE SCALE GENOMIC DNA]</scope>
</reference>
<feature type="transmembrane region" description="Helical" evidence="17">
    <location>
        <begin position="345"/>
        <end position="363"/>
    </location>
</feature>
<feature type="transmembrane region" description="Helical" evidence="17">
    <location>
        <begin position="200"/>
        <end position="220"/>
    </location>
</feature>
<dbReference type="Proteomes" id="UP000276776">
    <property type="component" value="Unassembled WGS sequence"/>
</dbReference>
<dbReference type="OrthoDB" id="19588at2759"/>
<evidence type="ECO:0000256" key="1">
    <source>
        <dbReference type="ARBA" id="ARBA00003582"/>
    </source>
</evidence>
<evidence type="ECO:0000256" key="11">
    <source>
        <dbReference type="ARBA" id="ARBA00022824"/>
    </source>
</evidence>
<dbReference type="Pfam" id="PF13181">
    <property type="entry name" value="TPR_8"/>
    <property type="match status" value="1"/>
</dbReference>
<evidence type="ECO:0000256" key="7">
    <source>
        <dbReference type="ARBA" id="ARBA00022679"/>
    </source>
</evidence>
<feature type="domain" description="DUF1736" evidence="18">
    <location>
        <begin position="222"/>
        <end position="295"/>
    </location>
</feature>
<feature type="transmembrane region" description="Helical" evidence="17">
    <location>
        <begin position="85"/>
        <end position="109"/>
    </location>
</feature>
<feature type="repeat" description="TPR" evidence="16">
    <location>
        <begin position="580"/>
        <end position="613"/>
    </location>
</feature>
<feature type="transmembrane region" description="Helical" evidence="17">
    <location>
        <begin position="39"/>
        <end position="64"/>
    </location>
</feature>
<evidence type="ECO:0000259" key="18">
    <source>
        <dbReference type="Pfam" id="PF08409"/>
    </source>
</evidence>
<feature type="transmembrane region" description="Helical" evidence="17">
    <location>
        <begin position="141"/>
        <end position="162"/>
    </location>
</feature>
<dbReference type="OMA" id="HWQHAVA"/>
<feature type="transmembrane region" description="Helical" evidence="17">
    <location>
        <begin position="316"/>
        <end position="339"/>
    </location>
</feature>
<evidence type="ECO:0000256" key="9">
    <source>
        <dbReference type="ARBA" id="ARBA00022737"/>
    </source>
</evidence>
<feature type="transmembrane region" description="Helical" evidence="17">
    <location>
        <begin position="241"/>
        <end position="261"/>
    </location>
</feature>
<dbReference type="EMBL" id="UYYF01000052">
    <property type="protein sequence ID" value="VDM95678.1"/>
    <property type="molecule type" value="Genomic_DNA"/>
</dbReference>
<evidence type="ECO:0000256" key="13">
    <source>
        <dbReference type="ARBA" id="ARBA00023136"/>
    </source>
</evidence>
<dbReference type="PROSITE" id="PS50293">
    <property type="entry name" value="TPR_REGION"/>
    <property type="match status" value="1"/>
</dbReference>
<comment type="similarity">
    <text evidence="5">Belongs to the TMTC family.</text>
</comment>
<keyword evidence="8 17" id="KW-0812">Transmembrane</keyword>
<keyword evidence="10 16" id="KW-0802">TPR repeat</keyword>
<organism evidence="21">
    <name type="scientific">Thelazia callipaeda</name>
    <name type="common">Oriental eyeworm</name>
    <name type="synonym">Parasitic nematode</name>
    <dbReference type="NCBI Taxonomy" id="103827"/>
    <lineage>
        <taxon>Eukaryota</taxon>
        <taxon>Metazoa</taxon>
        <taxon>Ecdysozoa</taxon>
        <taxon>Nematoda</taxon>
        <taxon>Chromadorea</taxon>
        <taxon>Rhabditida</taxon>
        <taxon>Spirurina</taxon>
        <taxon>Spiruromorpha</taxon>
        <taxon>Thelazioidea</taxon>
        <taxon>Thelaziidae</taxon>
        <taxon>Thelazia</taxon>
    </lineage>
</organism>
<dbReference type="WBParaSite" id="TCLT_0000063401-mRNA-1">
    <property type="protein sequence ID" value="TCLT_0000063401-mRNA-1"/>
    <property type="gene ID" value="TCLT_0000063401"/>
</dbReference>
<evidence type="ECO:0000256" key="6">
    <source>
        <dbReference type="ARBA" id="ARBA00012839"/>
    </source>
</evidence>
<comment type="pathway">
    <text evidence="4">Protein modification; protein glycosylation.</text>
</comment>
<evidence type="ECO:0000313" key="19">
    <source>
        <dbReference type="EMBL" id="VDM95678.1"/>
    </source>
</evidence>
<dbReference type="InterPro" id="IPR011990">
    <property type="entry name" value="TPR-like_helical_dom_sf"/>
</dbReference>
<evidence type="ECO:0000256" key="4">
    <source>
        <dbReference type="ARBA" id="ARBA00004922"/>
    </source>
</evidence>
<comment type="function">
    <text evidence="1">Transfers mannosyl residues to the hydroxyl group of serine or threonine residues.</text>
</comment>
<dbReference type="GO" id="GO:0016020">
    <property type="term" value="C:membrane"/>
    <property type="evidence" value="ECO:0007669"/>
    <property type="project" value="UniProtKB-SubCell"/>
</dbReference>
<dbReference type="InterPro" id="IPR019734">
    <property type="entry name" value="TPR_rpt"/>
</dbReference>
<protein>
    <recommendedName>
        <fullName evidence="6">dolichyl-phosphate-mannose--protein mannosyltransferase</fullName>
        <ecNumber evidence="6">2.4.1.109</ecNumber>
    </recommendedName>
</protein>
<accession>A0A0N5CKM9</accession>
<dbReference type="SUPFAM" id="SSF48452">
    <property type="entry name" value="TPR-like"/>
    <property type="match status" value="1"/>
</dbReference>
<dbReference type="GO" id="GO:0004169">
    <property type="term" value="F:dolichyl-phosphate-mannose-protein mannosyltransferase activity"/>
    <property type="evidence" value="ECO:0007669"/>
    <property type="project" value="UniProtKB-EC"/>
</dbReference>
<keyword evidence="20" id="KW-1185">Reference proteome</keyword>
<evidence type="ECO:0000256" key="8">
    <source>
        <dbReference type="ARBA" id="ARBA00022692"/>
    </source>
</evidence>
<feature type="repeat" description="TPR" evidence="16">
    <location>
        <begin position="484"/>
        <end position="517"/>
    </location>
</feature>
<reference evidence="21" key="1">
    <citation type="submission" date="2017-02" db="UniProtKB">
        <authorList>
            <consortium name="WormBaseParasite"/>
        </authorList>
    </citation>
    <scope>IDENTIFICATION</scope>
</reference>
<dbReference type="Pfam" id="PF08409">
    <property type="entry name" value="TMTC_DUF1736"/>
    <property type="match status" value="1"/>
</dbReference>
<dbReference type="Pfam" id="PF14559">
    <property type="entry name" value="TPR_19"/>
    <property type="match status" value="1"/>
</dbReference>
<dbReference type="EC" id="2.4.1.109" evidence="6"/>
<keyword evidence="12 17" id="KW-1133">Transmembrane helix</keyword>
<keyword evidence="9" id="KW-0677">Repeat</keyword>
<evidence type="ECO:0000313" key="20">
    <source>
        <dbReference type="Proteomes" id="UP000276776"/>
    </source>
</evidence>
<feature type="transmembrane region" description="Helical" evidence="17">
    <location>
        <begin position="115"/>
        <end position="134"/>
    </location>
</feature>
<name>A0A0N5CKM9_THECL</name>
<feature type="repeat" description="TPR" evidence="16">
    <location>
        <begin position="450"/>
        <end position="483"/>
    </location>
</feature>
<evidence type="ECO:0000256" key="16">
    <source>
        <dbReference type="PROSITE-ProRule" id="PRU00339"/>
    </source>
</evidence>
<evidence type="ECO:0000256" key="17">
    <source>
        <dbReference type="SAM" id="Phobius"/>
    </source>
</evidence>
<evidence type="ECO:0000256" key="3">
    <source>
        <dbReference type="ARBA" id="ARBA00004240"/>
    </source>
</evidence>
<dbReference type="PANTHER" id="PTHR44227:SF3">
    <property type="entry name" value="PROTEIN O-MANNOSYL-TRANSFERASE TMTC4"/>
    <property type="match status" value="1"/>
</dbReference>
<evidence type="ECO:0000256" key="10">
    <source>
        <dbReference type="ARBA" id="ARBA00022803"/>
    </source>
</evidence>